<protein>
    <submittedName>
        <fullName evidence="1">Methyltransferase-domain-containing protein</fullName>
    </submittedName>
</protein>
<sequence>MEIDMSQSISRGPCRLPPGSDLVTDADEEVFLLYTSLAAKNTQSTGDGFRGLGYLDNHKDVLTLEFTVPLPQKKSEARNTSRKRKAYKSRGDVENLQKTLEVQLAQDKTALRSRKGDTGSVLWRASAEFAQFALKESVSTSPTALLDQERLAEAHVLELGYLRAGTALLAIVLSSLVRQYTVTDIEDLIPLITKNLSLNNLPLSSSAPQASSHKVTAEALDWVLLKNSPPSVRQTAFSYPQIDLLLVVDCIYHPSLLRPLVETINYLATPERTAVLVLVELRQEDVVREFLELWLLAGEGAWEIWHVESGMEGPYAMWIGWKKAIKSP</sequence>
<keyword evidence="2" id="KW-1185">Reference proteome</keyword>
<organism evidence="1 2">
    <name type="scientific">Irpex rosettiformis</name>
    <dbReference type="NCBI Taxonomy" id="378272"/>
    <lineage>
        <taxon>Eukaryota</taxon>
        <taxon>Fungi</taxon>
        <taxon>Dikarya</taxon>
        <taxon>Basidiomycota</taxon>
        <taxon>Agaricomycotina</taxon>
        <taxon>Agaricomycetes</taxon>
        <taxon>Polyporales</taxon>
        <taxon>Irpicaceae</taxon>
        <taxon>Irpex</taxon>
    </lineage>
</organism>
<evidence type="ECO:0000313" key="1">
    <source>
        <dbReference type="EMBL" id="KAI0093382.1"/>
    </source>
</evidence>
<name>A0ACB8UG49_9APHY</name>
<evidence type="ECO:0000313" key="2">
    <source>
        <dbReference type="Proteomes" id="UP001055072"/>
    </source>
</evidence>
<accession>A0ACB8UG49</accession>
<gene>
    <name evidence="1" type="ORF">BDY19DRAFT_423642</name>
</gene>
<dbReference type="EMBL" id="MU274902">
    <property type="protein sequence ID" value="KAI0093382.1"/>
    <property type="molecule type" value="Genomic_DNA"/>
</dbReference>
<proteinExistence type="predicted"/>
<keyword evidence="1" id="KW-0489">Methyltransferase</keyword>
<dbReference type="Proteomes" id="UP001055072">
    <property type="component" value="Unassembled WGS sequence"/>
</dbReference>
<comment type="caution">
    <text evidence="1">The sequence shown here is derived from an EMBL/GenBank/DDBJ whole genome shotgun (WGS) entry which is preliminary data.</text>
</comment>
<keyword evidence="1" id="KW-0808">Transferase</keyword>
<reference evidence="1" key="1">
    <citation type="journal article" date="2021" name="Environ. Microbiol.">
        <title>Gene family expansions and transcriptome signatures uncover fungal adaptations to wood decay.</title>
        <authorList>
            <person name="Hage H."/>
            <person name="Miyauchi S."/>
            <person name="Viragh M."/>
            <person name="Drula E."/>
            <person name="Min B."/>
            <person name="Chaduli D."/>
            <person name="Navarro D."/>
            <person name="Favel A."/>
            <person name="Norest M."/>
            <person name="Lesage-Meessen L."/>
            <person name="Balint B."/>
            <person name="Merenyi Z."/>
            <person name="de Eugenio L."/>
            <person name="Morin E."/>
            <person name="Martinez A.T."/>
            <person name="Baldrian P."/>
            <person name="Stursova M."/>
            <person name="Martinez M.J."/>
            <person name="Novotny C."/>
            <person name="Magnuson J.K."/>
            <person name="Spatafora J.W."/>
            <person name="Maurice S."/>
            <person name="Pangilinan J."/>
            <person name="Andreopoulos W."/>
            <person name="LaButti K."/>
            <person name="Hundley H."/>
            <person name="Na H."/>
            <person name="Kuo A."/>
            <person name="Barry K."/>
            <person name="Lipzen A."/>
            <person name="Henrissat B."/>
            <person name="Riley R."/>
            <person name="Ahrendt S."/>
            <person name="Nagy L.G."/>
            <person name="Grigoriev I.V."/>
            <person name="Martin F."/>
            <person name="Rosso M.N."/>
        </authorList>
    </citation>
    <scope>NUCLEOTIDE SEQUENCE</scope>
    <source>
        <strain evidence="1">CBS 384.51</strain>
    </source>
</reference>